<evidence type="ECO:0000313" key="5">
    <source>
        <dbReference type="EMBL" id="MEM5426221.1"/>
    </source>
</evidence>
<dbReference type="SUPFAM" id="SSF46785">
    <property type="entry name" value="Winged helix' DNA-binding domain"/>
    <property type="match status" value="1"/>
</dbReference>
<dbReference type="Proteomes" id="UP001489897">
    <property type="component" value="Unassembled WGS sequence"/>
</dbReference>
<dbReference type="Pfam" id="PF07702">
    <property type="entry name" value="UTRA"/>
    <property type="match status" value="1"/>
</dbReference>
<dbReference type="PANTHER" id="PTHR44846:SF1">
    <property type="entry name" value="MANNOSYL-D-GLYCERATE TRANSPORT_METABOLISM SYSTEM REPRESSOR MNGR-RELATED"/>
    <property type="match status" value="1"/>
</dbReference>
<proteinExistence type="predicted"/>
<dbReference type="InterPro" id="IPR050679">
    <property type="entry name" value="Bact_HTH_transcr_reg"/>
</dbReference>
<dbReference type="EMBL" id="JAYMRV010000015">
    <property type="protein sequence ID" value="MEM5426221.1"/>
    <property type="molecule type" value="Genomic_DNA"/>
</dbReference>
<accession>A0ABU9S1K9</accession>
<dbReference type="InterPro" id="IPR011663">
    <property type="entry name" value="UTRA"/>
</dbReference>
<dbReference type="InterPro" id="IPR028978">
    <property type="entry name" value="Chorismate_lyase_/UTRA_dom_sf"/>
</dbReference>
<dbReference type="InterPro" id="IPR036388">
    <property type="entry name" value="WH-like_DNA-bd_sf"/>
</dbReference>
<dbReference type="Pfam" id="PF00392">
    <property type="entry name" value="GntR"/>
    <property type="match status" value="1"/>
</dbReference>
<feature type="domain" description="HTH gntR-type" evidence="4">
    <location>
        <begin position="1"/>
        <end position="69"/>
    </location>
</feature>
<gene>
    <name evidence="5" type="ORF">VSR73_35030</name>
</gene>
<evidence type="ECO:0000256" key="1">
    <source>
        <dbReference type="ARBA" id="ARBA00023015"/>
    </source>
</evidence>
<evidence type="ECO:0000256" key="3">
    <source>
        <dbReference type="ARBA" id="ARBA00023163"/>
    </source>
</evidence>
<keyword evidence="3" id="KW-0804">Transcription</keyword>
<reference evidence="5 6" key="1">
    <citation type="submission" date="2024-01" db="EMBL/GenBank/DDBJ databases">
        <title>The diversity of rhizobia nodulating Mimosa spp. in eleven states of Brazil covering several biomes is determined by host plant, location, and edaphic factors.</title>
        <authorList>
            <person name="Rouws L."/>
            <person name="Barauna A."/>
            <person name="Beukes C."/>
            <person name="De Faria S.M."/>
            <person name="Gross E."/>
            <person name="Dos Reis Junior F.B."/>
            <person name="Simon M."/>
            <person name="Maluk M."/>
            <person name="Odee D.W."/>
            <person name="Kenicer G."/>
            <person name="Young J.P.W."/>
            <person name="Reis V.M."/>
            <person name="Zilli J."/>
            <person name="James E.K."/>
        </authorList>
    </citation>
    <scope>NUCLEOTIDE SEQUENCE [LARGE SCALE GENOMIC DNA]</scope>
    <source>
        <strain evidence="5 6">JPY167</strain>
    </source>
</reference>
<dbReference type="PROSITE" id="PS50949">
    <property type="entry name" value="HTH_GNTR"/>
    <property type="match status" value="1"/>
</dbReference>
<dbReference type="SMART" id="SM00345">
    <property type="entry name" value="HTH_GNTR"/>
    <property type="match status" value="1"/>
</dbReference>
<protein>
    <submittedName>
        <fullName evidence="5">GntR family transcriptional regulator</fullName>
    </submittedName>
</protein>
<evidence type="ECO:0000259" key="4">
    <source>
        <dbReference type="PROSITE" id="PS50949"/>
    </source>
</evidence>
<dbReference type="SUPFAM" id="SSF64288">
    <property type="entry name" value="Chorismate lyase-like"/>
    <property type="match status" value="1"/>
</dbReference>
<keyword evidence="2" id="KW-0238">DNA-binding</keyword>
<dbReference type="RefSeq" id="WP_342949920.1">
    <property type="nucleotide sequence ID" value="NZ_JAYMRV010000015.1"/>
</dbReference>
<keyword evidence="1" id="KW-0805">Transcription regulation</keyword>
<organism evidence="5 6">
    <name type="scientific">Paraburkholderia ferrariae</name>
    <dbReference type="NCBI Taxonomy" id="386056"/>
    <lineage>
        <taxon>Bacteria</taxon>
        <taxon>Pseudomonadati</taxon>
        <taxon>Pseudomonadota</taxon>
        <taxon>Betaproteobacteria</taxon>
        <taxon>Burkholderiales</taxon>
        <taxon>Burkholderiaceae</taxon>
        <taxon>Paraburkholderia</taxon>
    </lineage>
</organism>
<dbReference type="PANTHER" id="PTHR44846">
    <property type="entry name" value="MANNOSYL-D-GLYCERATE TRANSPORT/METABOLISM SYSTEM REPRESSOR MNGR-RELATED"/>
    <property type="match status" value="1"/>
</dbReference>
<dbReference type="InterPro" id="IPR036390">
    <property type="entry name" value="WH_DNA-bd_sf"/>
</dbReference>
<keyword evidence="6" id="KW-1185">Reference proteome</keyword>
<dbReference type="InterPro" id="IPR000524">
    <property type="entry name" value="Tscrpt_reg_HTH_GntR"/>
</dbReference>
<dbReference type="Gene3D" id="3.40.1410.10">
    <property type="entry name" value="Chorismate lyase-like"/>
    <property type="match status" value="1"/>
</dbReference>
<sequence length="230" mass="25604">MSLYETVRDELLKRVRNGIYASDMPIPSTAMLSKEFNVSVITVKRALRDLQAAGVLVTIRGKGAYVKKQQRILRQLDMRMSSLHGADISLISVTREKIGDPSMATLAAPDHTMLCVRKVISSDGSPLLYDASYLSANVEDEIIDEFGSSFIVDALKRRDIRLVKTQIVVEAFPASDRAAEIFGVPNGYPMLRRIYKMITTDANLTIYGVVQAPFDRLACSIDFPSHDMEI</sequence>
<dbReference type="Gene3D" id="1.10.10.10">
    <property type="entry name" value="Winged helix-like DNA-binding domain superfamily/Winged helix DNA-binding domain"/>
    <property type="match status" value="1"/>
</dbReference>
<name>A0ABU9S1K9_9BURK</name>
<evidence type="ECO:0000313" key="6">
    <source>
        <dbReference type="Proteomes" id="UP001489897"/>
    </source>
</evidence>
<comment type="caution">
    <text evidence="5">The sequence shown here is derived from an EMBL/GenBank/DDBJ whole genome shotgun (WGS) entry which is preliminary data.</text>
</comment>
<dbReference type="CDD" id="cd07377">
    <property type="entry name" value="WHTH_GntR"/>
    <property type="match status" value="1"/>
</dbReference>
<evidence type="ECO:0000256" key="2">
    <source>
        <dbReference type="ARBA" id="ARBA00023125"/>
    </source>
</evidence>